<gene>
    <name evidence="1" type="ORF">ABIC55_001416</name>
</gene>
<comment type="caution">
    <text evidence="1">The sequence shown here is derived from an EMBL/GenBank/DDBJ whole genome shotgun (WGS) entry which is preliminary data.</text>
</comment>
<evidence type="ECO:0000313" key="1">
    <source>
        <dbReference type="EMBL" id="MET3656332.1"/>
    </source>
</evidence>
<accession>A0ABV2K5H4</accession>
<sequence length="102" mass="12125">MNIIKIFLEYQCYPMWIYNEQGELVDNDLVGELEDEDEIDNMLLEIQNIYDSLFEDNAINFEFKGFLNENEKTVFFKKVENTITLIKGKLGDKYLIENNVKI</sequence>
<evidence type="ECO:0000313" key="2">
    <source>
        <dbReference type="Proteomes" id="UP001549104"/>
    </source>
</evidence>
<protein>
    <submittedName>
        <fullName evidence="1">Uncharacterized protein</fullName>
    </submittedName>
</protein>
<dbReference type="RefSeq" id="WP_354312584.1">
    <property type="nucleotide sequence ID" value="NZ_JBEPME010000001.1"/>
</dbReference>
<proteinExistence type="predicted"/>
<reference evidence="1 2" key="1">
    <citation type="submission" date="2024-06" db="EMBL/GenBank/DDBJ databases">
        <title>Sorghum-associated microbial communities from plants grown in Nebraska, USA.</title>
        <authorList>
            <person name="Schachtman D."/>
        </authorList>
    </citation>
    <scope>NUCLEOTIDE SEQUENCE [LARGE SCALE GENOMIC DNA]</scope>
    <source>
        <strain evidence="1 2">1288</strain>
    </source>
</reference>
<keyword evidence="2" id="KW-1185">Reference proteome</keyword>
<name>A0ABV2K5H4_SPOPS</name>
<dbReference type="Proteomes" id="UP001549104">
    <property type="component" value="Unassembled WGS sequence"/>
</dbReference>
<organism evidence="1 2">
    <name type="scientific">Sporosarcina psychrophila</name>
    <name type="common">Bacillus psychrophilus</name>
    <dbReference type="NCBI Taxonomy" id="1476"/>
    <lineage>
        <taxon>Bacteria</taxon>
        <taxon>Bacillati</taxon>
        <taxon>Bacillota</taxon>
        <taxon>Bacilli</taxon>
        <taxon>Bacillales</taxon>
        <taxon>Caryophanaceae</taxon>
        <taxon>Sporosarcina</taxon>
    </lineage>
</organism>
<dbReference type="EMBL" id="JBEPME010000001">
    <property type="protein sequence ID" value="MET3656332.1"/>
    <property type="molecule type" value="Genomic_DNA"/>
</dbReference>